<dbReference type="FunFam" id="3.20.20.70:FF:000014">
    <property type="entry name" value="Probable dual-specificity RNA methyltransferase RlmN"/>
    <property type="match status" value="1"/>
</dbReference>
<feature type="domain" description="Radical SAM core" evidence="14">
    <location>
        <begin position="85"/>
        <end position="319"/>
    </location>
</feature>
<dbReference type="NCBIfam" id="TIGR00048">
    <property type="entry name" value="rRNA_mod_RlmN"/>
    <property type="match status" value="1"/>
</dbReference>
<dbReference type="GO" id="GO:0070475">
    <property type="term" value="P:rRNA base methylation"/>
    <property type="evidence" value="ECO:0007669"/>
    <property type="project" value="InterPro"/>
</dbReference>
<evidence type="ECO:0000256" key="1">
    <source>
        <dbReference type="ARBA" id="ARBA00001966"/>
    </source>
</evidence>
<dbReference type="Pfam" id="PF21016">
    <property type="entry name" value="RlmN_N"/>
    <property type="match status" value="1"/>
</dbReference>
<dbReference type="CDD" id="cd01335">
    <property type="entry name" value="Radical_SAM"/>
    <property type="match status" value="1"/>
</dbReference>
<organism evidence="15 16">
    <name type="scientific">Sphaeroforma arctica JP610</name>
    <dbReference type="NCBI Taxonomy" id="667725"/>
    <lineage>
        <taxon>Eukaryota</taxon>
        <taxon>Ichthyosporea</taxon>
        <taxon>Ichthyophonida</taxon>
        <taxon>Sphaeroforma</taxon>
    </lineage>
</organism>
<dbReference type="eggNOG" id="ENOG502QV91">
    <property type="taxonomic scope" value="Eukaryota"/>
</dbReference>
<dbReference type="InterPro" id="IPR007197">
    <property type="entry name" value="rSAM"/>
</dbReference>
<protein>
    <submittedName>
        <fullName evidence="15">Cfr family radical SAM enzyme</fullName>
    </submittedName>
</protein>
<evidence type="ECO:0000256" key="13">
    <source>
        <dbReference type="SAM" id="MobiDB-lite"/>
    </source>
</evidence>
<evidence type="ECO:0000256" key="6">
    <source>
        <dbReference type="ARBA" id="ARBA00022603"/>
    </source>
</evidence>
<evidence type="ECO:0000256" key="2">
    <source>
        <dbReference type="ARBA" id="ARBA00004496"/>
    </source>
</evidence>
<dbReference type="GO" id="GO:0008173">
    <property type="term" value="F:RNA methyltransferase activity"/>
    <property type="evidence" value="ECO:0007669"/>
    <property type="project" value="InterPro"/>
</dbReference>
<keyword evidence="8" id="KW-0949">S-adenosyl-L-methionine</keyword>
<dbReference type="EMBL" id="KQ244437">
    <property type="protein sequence ID" value="KNC74406.1"/>
    <property type="molecule type" value="Genomic_DNA"/>
</dbReference>
<dbReference type="OrthoDB" id="538249at2759"/>
<keyword evidence="9" id="KW-0819">tRNA processing</keyword>
<keyword evidence="10" id="KW-0479">Metal-binding</keyword>
<evidence type="ECO:0000256" key="4">
    <source>
        <dbReference type="ARBA" id="ARBA00022490"/>
    </source>
</evidence>
<keyword evidence="4" id="KW-0963">Cytoplasm</keyword>
<keyword evidence="12" id="KW-0411">Iron-sulfur</keyword>
<dbReference type="Gene3D" id="3.20.20.70">
    <property type="entry name" value="Aldolase class I"/>
    <property type="match status" value="1"/>
</dbReference>
<evidence type="ECO:0000313" key="15">
    <source>
        <dbReference type="EMBL" id="KNC74406.1"/>
    </source>
</evidence>
<comment type="cofactor">
    <cofactor evidence="1">
        <name>[4Fe-4S] cluster</name>
        <dbReference type="ChEBI" id="CHEBI:49883"/>
    </cofactor>
</comment>
<dbReference type="Pfam" id="PF04055">
    <property type="entry name" value="Radical_SAM"/>
    <property type="match status" value="1"/>
</dbReference>
<dbReference type="Gene3D" id="1.10.150.530">
    <property type="match status" value="1"/>
</dbReference>
<dbReference type="STRING" id="667725.A0A0L0FD49"/>
<keyword evidence="5" id="KW-0698">rRNA processing</keyword>
<dbReference type="InterPro" id="IPR027492">
    <property type="entry name" value="RNA_MTrfase_RlmN"/>
</dbReference>
<feature type="compositionally biased region" description="Basic and acidic residues" evidence="13">
    <location>
        <begin position="368"/>
        <end position="378"/>
    </location>
</feature>
<dbReference type="PROSITE" id="PS51918">
    <property type="entry name" value="RADICAL_SAM"/>
    <property type="match status" value="1"/>
</dbReference>
<feature type="region of interest" description="Disordered" evidence="13">
    <location>
        <begin position="347"/>
        <end position="388"/>
    </location>
</feature>
<dbReference type="GO" id="GO:0005737">
    <property type="term" value="C:cytoplasm"/>
    <property type="evidence" value="ECO:0007669"/>
    <property type="project" value="UniProtKB-SubCell"/>
</dbReference>
<reference evidence="15 16" key="1">
    <citation type="submission" date="2011-02" db="EMBL/GenBank/DDBJ databases">
        <title>The Genome Sequence of Sphaeroforma arctica JP610.</title>
        <authorList>
            <consortium name="The Broad Institute Genome Sequencing Platform"/>
            <person name="Russ C."/>
            <person name="Cuomo C."/>
            <person name="Young S.K."/>
            <person name="Zeng Q."/>
            <person name="Gargeya S."/>
            <person name="Alvarado L."/>
            <person name="Berlin A."/>
            <person name="Chapman S.B."/>
            <person name="Chen Z."/>
            <person name="Freedman E."/>
            <person name="Gellesch M."/>
            <person name="Goldberg J."/>
            <person name="Griggs A."/>
            <person name="Gujja S."/>
            <person name="Heilman E."/>
            <person name="Heiman D."/>
            <person name="Howarth C."/>
            <person name="Mehta T."/>
            <person name="Neiman D."/>
            <person name="Pearson M."/>
            <person name="Roberts A."/>
            <person name="Saif S."/>
            <person name="Shea T."/>
            <person name="Shenoy N."/>
            <person name="Sisk P."/>
            <person name="Stolte C."/>
            <person name="Sykes S."/>
            <person name="White J."/>
            <person name="Yandava C."/>
            <person name="Burger G."/>
            <person name="Gray M.W."/>
            <person name="Holland P.W.H."/>
            <person name="King N."/>
            <person name="Lang F.B.F."/>
            <person name="Roger A.J."/>
            <person name="Ruiz-Trillo I."/>
            <person name="Haas B."/>
            <person name="Nusbaum C."/>
            <person name="Birren B."/>
        </authorList>
    </citation>
    <scope>NUCLEOTIDE SEQUENCE [LARGE SCALE GENOMIC DNA]</scope>
    <source>
        <strain evidence="15 16">JP610</strain>
    </source>
</reference>
<evidence type="ECO:0000313" key="16">
    <source>
        <dbReference type="Proteomes" id="UP000054560"/>
    </source>
</evidence>
<dbReference type="GO" id="GO:0046872">
    <property type="term" value="F:metal ion binding"/>
    <property type="evidence" value="ECO:0007669"/>
    <property type="project" value="UniProtKB-KW"/>
</dbReference>
<dbReference type="SUPFAM" id="SSF102114">
    <property type="entry name" value="Radical SAM enzymes"/>
    <property type="match status" value="1"/>
</dbReference>
<feature type="non-terminal residue" evidence="15">
    <location>
        <position position="1"/>
    </location>
</feature>
<keyword evidence="3" id="KW-0004">4Fe-4S</keyword>
<comment type="subcellular location">
    <subcellularLocation>
        <location evidence="2">Cytoplasm</location>
    </subcellularLocation>
</comment>
<proteinExistence type="predicted"/>
<evidence type="ECO:0000256" key="3">
    <source>
        <dbReference type="ARBA" id="ARBA00022485"/>
    </source>
</evidence>
<evidence type="ECO:0000256" key="11">
    <source>
        <dbReference type="ARBA" id="ARBA00023004"/>
    </source>
</evidence>
<evidence type="ECO:0000256" key="12">
    <source>
        <dbReference type="ARBA" id="ARBA00023014"/>
    </source>
</evidence>
<keyword evidence="6" id="KW-0489">Methyltransferase</keyword>
<dbReference type="InterPro" id="IPR004383">
    <property type="entry name" value="rRNA_lsu_MTrfase_RlmN/Cfr"/>
</dbReference>
<evidence type="ECO:0000256" key="8">
    <source>
        <dbReference type="ARBA" id="ARBA00022691"/>
    </source>
</evidence>
<dbReference type="AlphaFoldDB" id="A0A0L0FD49"/>
<dbReference type="InterPro" id="IPR040072">
    <property type="entry name" value="Methyltransferase_A"/>
</dbReference>
<dbReference type="InterPro" id="IPR013785">
    <property type="entry name" value="Aldolase_TIM"/>
</dbReference>
<dbReference type="RefSeq" id="XP_014148308.1">
    <property type="nucleotide sequence ID" value="XM_014292833.1"/>
</dbReference>
<keyword evidence="11" id="KW-0408">Iron</keyword>
<sequence>DFVVSAGCKPFQSKQLRDLLYKKHTKSFDEMMYIPKHLRQDLKDTFHIAGCLDLKKELVSRDGTIKHAYGIAGGSIIETVLMRYKDGRNTACISSQAGCAMNCSFCATGQSGFTRNLTHEEIFEQAYNMADFCQSEGQRLSNVVFMGMGEPLNNYKNVTKAAHMMNTHLGIGAQHITISTVGNVPKIKKLATEKLRTTLAISLHTPYEDERAKIMPISTKYPICELVHAAVNYAENTNRRVTFEYCLIHGQNDSQKHAYKLARVLGPMKGLSHVNLIPLNPTPTFEGKASTEESVRVFQEILMTAGAIPSTVRVKRGVDIDAGCGQLADSLLKDIAKVKRRSGNKSAINEMIGSESSFAEDEGSEQTSEEKKKTHGDDSDIIQSFGTGKHTSDNIIAKGVNVIHAPSGKHAKSNPRFWAKPGALEAGDASVQQRTALL</sequence>
<dbReference type="GO" id="GO:0051539">
    <property type="term" value="F:4 iron, 4 sulfur cluster binding"/>
    <property type="evidence" value="ECO:0007669"/>
    <property type="project" value="UniProtKB-KW"/>
</dbReference>
<dbReference type="InterPro" id="IPR048641">
    <property type="entry name" value="RlmN_N"/>
</dbReference>
<dbReference type="GO" id="GO:0030488">
    <property type="term" value="P:tRNA methylation"/>
    <property type="evidence" value="ECO:0007669"/>
    <property type="project" value="InterPro"/>
</dbReference>
<dbReference type="SFLD" id="SFLDG01062">
    <property type="entry name" value="methyltransferase_(Class_A)"/>
    <property type="match status" value="1"/>
</dbReference>
<evidence type="ECO:0000259" key="14">
    <source>
        <dbReference type="PROSITE" id="PS51918"/>
    </source>
</evidence>
<evidence type="ECO:0000256" key="5">
    <source>
        <dbReference type="ARBA" id="ARBA00022552"/>
    </source>
</evidence>
<evidence type="ECO:0000256" key="7">
    <source>
        <dbReference type="ARBA" id="ARBA00022679"/>
    </source>
</evidence>
<dbReference type="PANTHER" id="PTHR30544">
    <property type="entry name" value="23S RRNA METHYLTRANSFERASE"/>
    <property type="match status" value="1"/>
</dbReference>
<dbReference type="GeneID" id="25913548"/>
<keyword evidence="16" id="KW-1185">Reference proteome</keyword>
<dbReference type="SFLD" id="SFLDF00275">
    <property type="entry name" value="adenosine_C2_methyltransferase"/>
    <property type="match status" value="1"/>
</dbReference>
<name>A0A0L0FD49_9EUKA</name>
<dbReference type="SFLD" id="SFLDS00029">
    <property type="entry name" value="Radical_SAM"/>
    <property type="match status" value="1"/>
</dbReference>
<dbReference type="Proteomes" id="UP000054560">
    <property type="component" value="Unassembled WGS sequence"/>
</dbReference>
<evidence type="ECO:0000256" key="9">
    <source>
        <dbReference type="ARBA" id="ARBA00022694"/>
    </source>
</evidence>
<dbReference type="PANTHER" id="PTHR30544:SF5">
    <property type="entry name" value="RADICAL SAM CORE DOMAIN-CONTAINING PROTEIN"/>
    <property type="match status" value="1"/>
</dbReference>
<accession>A0A0L0FD49</accession>
<evidence type="ECO:0000256" key="10">
    <source>
        <dbReference type="ARBA" id="ARBA00022723"/>
    </source>
</evidence>
<gene>
    <name evidence="15" type="ORF">SARC_13044</name>
</gene>
<keyword evidence="7" id="KW-0808">Transferase</keyword>
<dbReference type="InterPro" id="IPR058240">
    <property type="entry name" value="rSAM_sf"/>
</dbReference>